<evidence type="ECO:0000313" key="1">
    <source>
        <dbReference type="EMBL" id="VDP52844.1"/>
    </source>
</evidence>
<name>A0A183JAN2_9BILA</name>
<dbReference type="AlphaFoldDB" id="A0A183JAN2"/>
<proteinExistence type="predicted"/>
<reference evidence="3" key="1">
    <citation type="submission" date="2016-06" db="UniProtKB">
        <authorList>
            <consortium name="WormBaseParasite"/>
        </authorList>
    </citation>
    <scope>IDENTIFICATION</scope>
</reference>
<protein>
    <submittedName>
        <fullName evidence="3">Protein kinase domain-containing protein</fullName>
    </submittedName>
</protein>
<dbReference type="Proteomes" id="UP000270296">
    <property type="component" value="Unassembled WGS sequence"/>
</dbReference>
<dbReference type="EMBL" id="UZAM01019400">
    <property type="protein sequence ID" value="VDP52844.1"/>
    <property type="molecule type" value="Genomic_DNA"/>
</dbReference>
<gene>
    <name evidence="1" type="ORF">SBAD_LOCUS12930</name>
</gene>
<dbReference type="WBParaSite" id="SBAD_0001334301-mRNA-1">
    <property type="protein sequence ID" value="SBAD_0001334301-mRNA-1"/>
    <property type="gene ID" value="SBAD_0001334301"/>
</dbReference>
<accession>A0A183JAN2</accession>
<reference evidence="1 2" key="2">
    <citation type="submission" date="2018-11" db="EMBL/GenBank/DDBJ databases">
        <authorList>
            <consortium name="Pathogen Informatics"/>
        </authorList>
    </citation>
    <scope>NUCLEOTIDE SEQUENCE [LARGE SCALE GENOMIC DNA]</scope>
</reference>
<evidence type="ECO:0000313" key="3">
    <source>
        <dbReference type="WBParaSite" id="SBAD_0001334301-mRNA-1"/>
    </source>
</evidence>
<sequence length="116" mass="13273">MTARLQDIIFQRWRVVLMAPGLHDGWVTGRLLSMSWKMRYACSPLRSSSLPAMPSMTMHPTAKSECSIAKETTDNRRSGVHKAETFRHPFLRKYVEQDVLNIFLQYVSFATVAPGK</sequence>
<organism evidence="3">
    <name type="scientific">Soboliphyme baturini</name>
    <dbReference type="NCBI Taxonomy" id="241478"/>
    <lineage>
        <taxon>Eukaryota</taxon>
        <taxon>Metazoa</taxon>
        <taxon>Ecdysozoa</taxon>
        <taxon>Nematoda</taxon>
        <taxon>Enoplea</taxon>
        <taxon>Dorylaimia</taxon>
        <taxon>Dioctophymatida</taxon>
        <taxon>Dioctophymatoidea</taxon>
        <taxon>Soboliphymatidae</taxon>
        <taxon>Soboliphyme</taxon>
    </lineage>
</organism>
<evidence type="ECO:0000313" key="2">
    <source>
        <dbReference type="Proteomes" id="UP000270296"/>
    </source>
</evidence>
<keyword evidence="2" id="KW-1185">Reference proteome</keyword>